<accession>A0ABQ9IK98</accession>
<proteinExistence type="predicted"/>
<sequence>MFLIILFLCYINVCMVCECHLKYVTNVLIKPSLRLGLSRGTIESSNVLEYNQTWKLKFTKSSLNSRLKLTSFVDADYASDINAQKSISGFIVKLNDCLVGWKSKKQSVVCLSSSESE</sequence>
<dbReference type="PANTHER" id="PTHR11439">
    <property type="entry name" value="GAG-POL-RELATED RETROTRANSPOSON"/>
    <property type="match status" value="1"/>
</dbReference>
<dbReference type="PANTHER" id="PTHR11439:SF483">
    <property type="entry name" value="PEPTIDE SYNTHASE GLIP-LIKE, PUTATIVE (AFU_ORTHOLOGUE AFUA_3G12920)-RELATED"/>
    <property type="match status" value="1"/>
</dbReference>
<evidence type="ECO:0008006" key="4">
    <source>
        <dbReference type="Google" id="ProtNLM"/>
    </source>
</evidence>
<dbReference type="Proteomes" id="UP001159363">
    <property type="component" value="Chromosome 1"/>
</dbReference>
<feature type="signal peptide" evidence="1">
    <location>
        <begin position="1"/>
        <end position="16"/>
    </location>
</feature>
<dbReference type="EMBL" id="JARBHB010000001">
    <property type="protein sequence ID" value="KAJ8896605.1"/>
    <property type="molecule type" value="Genomic_DNA"/>
</dbReference>
<name>A0ABQ9IK98_9NEOP</name>
<comment type="caution">
    <text evidence="2">The sequence shown here is derived from an EMBL/GenBank/DDBJ whole genome shotgun (WGS) entry which is preliminary data.</text>
</comment>
<evidence type="ECO:0000313" key="3">
    <source>
        <dbReference type="Proteomes" id="UP001159363"/>
    </source>
</evidence>
<organism evidence="2 3">
    <name type="scientific">Dryococelus australis</name>
    <dbReference type="NCBI Taxonomy" id="614101"/>
    <lineage>
        <taxon>Eukaryota</taxon>
        <taxon>Metazoa</taxon>
        <taxon>Ecdysozoa</taxon>
        <taxon>Arthropoda</taxon>
        <taxon>Hexapoda</taxon>
        <taxon>Insecta</taxon>
        <taxon>Pterygota</taxon>
        <taxon>Neoptera</taxon>
        <taxon>Polyneoptera</taxon>
        <taxon>Phasmatodea</taxon>
        <taxon>Verophasmatodea</taxon>
        <taxon>Anareolatae</taxon>
        <taxon>Phasmatidae</taxon>
        <taxon>Eurycanthinae</taxon>
        <taxon>Dryococelus</taxon>
    </lineage>
</organism>
<reference evidence="2 3" key="1">
    <citation type="submission" date="2023-02" db="EMBL/GenBank/DDBJ databases">
        <title>LHISI_Scaffold_Assembly.</title>
        <authorList>
            <person name="Stuart O.P."/>
            <person name="Cleave R."/>
            <person name="Magrath M.J.L."/>
            <person name="Mikheyev A.S."/>
        </authorList>
    </citation>
    <scope>NUCLEOTIDE SEQUENCE [LARGE SCALE GENOMIC DNA]</scope>
    <source>
        <strain evidence="2">Daus_M_001</strain>
        <tissue evidence="2">Leg muscle</tissue>
    </source>
</reference>
<evidence type="ECO:0000256" key="1">
    <source>
        <dbReference type="SAM" id="SignalP"/>
    </source>
</evidence>
<keyword evidence="1" id="KW-0732">Signal</keyword>
<protein>
    <recommendedName>
        <fullName evidence="4">Secreted protein</fullName>
    </recommendedName>
</protein>
<feature type="chain" id="PRO_5045482197" description="Secreted protein" evidence="1">
    <location>
        <begin position="17"/>
        <end position="117"/>
    </location>
</feature>
<evidence type="ECO:0000313" key="2">
    <source>
        <dbReference type="EMBL" id="KAJ8896605.1"/>
    </source>
</evidence>
<dbReference type="CDD" id="cd09272">
    <property type="entry name" value="RNase_HI_RT_Ty1"/>
    <property type="match status" value="1"/>
</dbReference>
<keyword evidence="3" id="KW-1185">Reference proteome</keyword>
<gene>
    <name evidence="2" type="ORF">PR048_001949</name>
</gene>